<dbReference type="InterPro" id="IPR019308">
    <property type="entry name" value="TMEM214"/>
</dbReference>
<dbReference type="AlphaFoldDB" id="A0A8X7U140"/>
<dbReference type="PANTHER" id="PTHR13448">
    <property type="entry name" value="TRANSMEMBRANE PROTEIN 214"/>
    <property type="match status" value="1"/>
</dbReference>
<name>A0A8X7U140_BRACI</name>
<gene>
    <name evidence="1" type="ORF">Bca52824_079830</name>
</gene>
<dbReference type="GO" id="GO:0005794">
    <property type="term" value="C:Golgi apparatus"/>
    <property type="evidence" value="ECO:0007669"/>
    <property type="project" value="TreeGrafter"/>
</dbReference>
<organism evidence="1 2">
    <name type="scientific">Brassica carinata</name>
    <name type="common">Ethiopian mustard</name>
    <name type="synonym">Abyssinian cabbage</name>
    <dbReference type="NCBI Taxonomy" id="52824"/>
    <lineage>
        <taxon>Eukaryota</taxon>
        <taxon>Viridiplantae</taxon>
        <taxon>Streptophyta</taxon>
        <taxon>Embryophyta</taxon>
        <taxon>Tracheophyta</taxon>
        <taxon>Spermatophyta</taxon>
        <taxon>Magnoliopsida</taxon>
        <taxon>eudicotyledons</taxon>
        <taxon>Gunneridae</taxon>
        <taxon>Pentapetalae</taxon>
        <taxon>rosids</taxon>
        <taxon>malvids</taxon>
        <taxon>Brassicales</taxon>
        <taxon>Brassicaceae</taxon>
        <taxon>Brassiceae</taxon>
        <taxon>Brassica</taxon>
    </lineage>
</organism>
<dbReference type="GO" id="GO:0005783">
    <property type="term" value="C:endoplasmic reticulum"/>
    <property type="evidence" value="ECO:0007669"/>
    <property type="project" value="TreeGrafter"/>
</dbReference>
<dbReference type="OrthoDB" id="1106651at2759"/>
<accession>A0A8X7U140</accession>
<evidence type="ECO:0000313" key="1">
    <source>
        <dbReference type="EMBL" id="KAG2260536.1"/>
    </source>
</evidence>
<dbReference type="Pfam" id="PF10151">
    <property type="entry name" value="TMEM214"/>
    <property type="match status" value="2"/>
</dbReference>
<protein>
    <submittedName>
        <fullName evidence="1">Uncharacterized protein</fullName>
    </submittedName>
</protein>
<keyword evidence="2" id="KW-1185">Reference proteome</keyword>
<dbReference type="EMBL" id="JAAMPC010000015">
    <property type="protein sequence ID" value="KAG2260536.1"/>
    <property type="molecule type" value="Genomic_DNA"/>
</dbReference>
<dbReference type="Proteomes" id="UP000886595">
    <property type="component" value="Unassembled WGS sequence"/>
</dbReference>
<reference evidence="1 2" key="1">
    <citation type="submission" date="2020-02" db="EMBL/GenBank/DDBJ databases">
        <authorList>
            <person name="Ma Q."/>
            <person name="Huang Y."/>
            <person name="Song X."/>
            <person name="Pei D."/>
        </authorList>
    </citation>
    <scope>NUCLEOTIDE SEQUENCE [LARGE SCALE GENOMIC DNA]</scope>
    <source>
        <strain evidence="1">Sxm20200214</strain>
        <tissue evidence="1">Leaf</tissue>
    </source>
</reference>
<evidence type="ECO:0000313" key="2">
    <source>
        <dbReference type="Proteomes" id="UP000886595"/>
    </source>
</evidence>
<proteinExistence type="predicted"/>
<comment type="caution">
    <text evidence="1">The sequence shown here is derived from an EMBL/GenBank/DDBJ whole genome shotgun (WGS) entry which is preliminary data.</text>
</comment>
<sequence length="856" mass="96264">MFVKDESKEAAAIASLFESASKIDPSHFAAFVAEKTGGVPERDLWRFNFYLKEVFSQVSPLPWFNMLKTSPLSDVPLSIIPKSVYETAADWINKLPSESHWKFVMWALDRLLIDWAAHAKGQEQPFILYHVATLVELAMVLRAQPDSLTGLLPMLRWRPMYHGQDKLPLIVWMMSHAYQEDLPAALYSWAVNLLPLVVSDKCCYSSHSIHLILQFVEMVLSSNPEARAVLLNEPVRHGERLIPPCSFEMLVRLTFPAPSARVEESTERFEAIYPLLKEVALAPDTSSDALKQIFTFSLELAGQKGNPALASEATAIAFSVLTQNVDCFKQWDVLYKENLEASVALLKKLVHEWEDHAPKLLSSSPTDTLTVEHAMNSFRMKNEIAITEGVANLSLYKQADKSCKLISTILTPGSGMYLNKSNPNAAKMDPSDLKLVEDKSNGVSAAEEIEKAILSLSEAAKKMDPSHLAAYLDQVLDDDWFIPARQMLKLIHYYGDELSQVSFQWVKMFQDYPLSKLIHVPLSLIPKPVYEKTVDFINLLPFETILPGAVLWASDFILTEWPRVVVKVEQKDKSKVAAFVVLAMVLRTRPDALTLVLPELRERPTYQGLDKLPVIIWMMAQASQGDLCAGLYSWVRNLLPLVANNKDYSSSQSTHLILQFVDMILSSNPEARAVLLNGAVRHGEWLIPPCSFEMLVRLTFPPARVEEATTTKRFQAIYPLLKEVALAPDTSADALKQIFTFSLKLAGQKGNPALANEATAIAISVLTRNVDCIKQWDVLYKENLEASVALLKKLVDDWEHHSLKLLSSSPSDTLTVEHAMNSFRMKNEIAITEGVDSFLYEEAHRWCQLISRRLTL</sequence>
<dbReference type="PANTHER" id="PTHR13448:SF10">
    <property type="entry name" value="GCF C-TERMINAL DOMAIN-CONTAINING PROTEIN"/>
    <property type="match status" value="1"/>
</dbReference>